<dbReference type="Gene3D" id="3.30.1310.10">
    <property type="entry name" value="Nucleoid-associated protein YbaB-like domain"/>
    <property type="match status" value="1"/>
</dbReference>
<proteinExistence type="predicted"/>
<reference evidence="2 3" key="1">
    <citation type="journal article" date="2016" name="Nat. Commun.">
        <title>Thousands of microbial genomes shed light on interconnected biogeochemical processes in an aquifer system.</title>
        <authorList>
            <person name="Anantharaman K."/>
            <person name="Brown C.T."/>
            <person name="Hug L.A."/>
            <person name="Sharon I."/>
            <person name="Castelle C.J."/>
            <person name="Probst A.J."/>
            <person name="Thomas B.C."/>
            <person name="Singh A."/>
            <person name="Wilkins M.J."/>
            <person name="Karaoz U."/>
            <person name="Brodie E.L."/>
            <person name="Williams K.H."/>
            <person name="Hubbard S.S."/>
            <person name="Banfield J.F."/>
        </authorList>
    </citation>
    <scope>NUCLEOTIDE SEQUENCE [LARGE SCALE GENOMIC DNA]</scope>
</reference>
<dbReference type="Proteomes" id="UP000177481">
    <property type="component" value="Unassembled WGS sequence"/>
</dbReference>
<dbReference type="Pfam" id="PF02575">
    <property type="entry name" value="YbaB_DNA_bd"/>
    <property type="match status" value="1"/>
</dbReference>
<dbReference type="InterPro" id="IPR036894">
    <property type="entry name" value="YbaB-like_sf"/>
</dbReference>
<dbReference type="STRING" id="1797471.A3A71_02045"/>
<protein>
    <submittedName>
        <fullName evidence="2">Nucleoid-associated protein, YbaB/EbfC family</fullName>
    </submittedName>
</protein>
<dbReference type="PANTHER" id="PTHR33449">
    <property type="entry name" value="NUCLEOID-ASSOCIATED PROTEIN YBAB"/>
    <property type="match status" value="1"/>
</dbReference>
<evidence type="ECO:0000256" key="1">
    <source>
        <dbReference type="ARBA" id="ARBA00023125"/>
    </source>
</evidence>
<dbReference type="SUPFAM" id="SSF82607">
    <property type="entry name" value="YbaB-like"/>
    <property type="match status" value="1"/>
</dbReference>
<dbReference type="AlphaFoldDB" id="A0A1F5EBP3"/>
<dbReference type="PIRSF" id="PIRSF004555">
    <property type="entry name" value="UCP004555"/>
    <property type="match status" value="1"/>
</dbReference>
<dbReference type="InterPro" id="IPR004401">
    <property type="entry name" value="YbaB/EbfC"/>
</dbReference>
<dbReference type="PANTHER" id="PTHR33449:SF1">
    <property type="entry name" value="NUCLEOID-ASSOCIATED PROTEIN YBAB"/>
    <property type="match status" value="1"/>
</dbReference>
<accession>A0A1F5EBP3</accession>
<organism evidence="2 3">
    <name type="scientific">Candidatus Berkelbacteria bacterium RIFCSPLOWO2_01_FULL_50_28</name>
    <dbReference type="NCBI Taxonomy" id="1797471"/>
    <lineage>
        <taxon>Bacteria</taxon>
        <taxon>Candidatus Berkelbacteria</taxon>
    </lineage>
</organism>
<comment type="caution">
    <text evidence="2">The sequence shown here is derived from an EMBL/GenBank/DDBJ whole genome shotgun (WGS) entry which is preliminary data.</text>
</comment>
<name>A0A1F5EBP3_9BACT</name>
<dbReference type="EMBL" id="MEZX01000002">
    <property type="protein sequence ID" value="OGD64805.1"/>
    <property type="molecule type" value="Genomic_DNA"/>
</dbReference>
<sequence length="103" mass="11613">MGLPQFGQMRDMYQMAKKAKQMQKELKNLEIEANSPDGLIHVVVSGEMKVSSINIAEELLSPDKKRELEMSLKETIVQAMSRAQSESAARMQPLLKDMNFPGM</sequence>
<evidence type="ECO:0000313" key="2">
    <source>
        <dbReference type="EMBL" id="OGD64805.1"/>
    </source>
</evidence>
<gene>
    <name evidence="2" type="ORF">A3A71_02045</name>
</gene>
<dbReference type="NCBIfam" id="TIGR00103">
    <property type="entry name" value="DNA_YbaB_EbfC"/>
    <property type="match status" value="1"/>
</dbReference>
<dbReference type="GO" id="GO:0003677">
    <property type="term" value="F:DNA binding"/>
    <property type="evidence" value="ECO:0007669"/>
    <property type="project" value="UniProtKB-KW"/>
</dbReference>
<keyword evidence="1" id="KW-0238">DNA-binding</keyword>
<evidence type="ECO:0000313" key="3">
    <source>
        <dbReference type="Proteomes" id="UP000177481"/>
    </source>
</evidence>